<keyword evidence="5" id="KW-0560">Oxidoreductase</keyword>
<name>A0A1L9RAT0_ASPWE</name>
<evidence type="ECO:0000256" key="1">
    <source>
        <dbReference type="ARBA" id="ARBA00004123"/>
    </source>
</evidence>
<reference evidence="9" key="1">
    <citation type="journal article" date="2017" name="Genome Biol.">
        <title>Comparative genomics reveals high biological diversity and specific adaptations in the industrially and medically important fungal genus Aspergillus.</title>
        <authorList>
            <person name="de Vries R.P."/>
            <person name="Riley R."/>
            <person name="Wiebenga A."/>
            <person name="Aguilar-Osorio G."/>
            <person name="Amillis S."/>
            <person name="Uchima C.A."/>
            <person name="Anderluh G."/>
            <person name="Asadollahi M."/>
            <person name="Askin M."/>
            <person name="Barry K."/>
            <person name="Battaglia E."/>
            <person name="Bayram O."/>
            <person name="Benocci T."/>
            <person name="Braus-Stromeyer S.A."/>
            <person name="Caldana C."/>
            <person name="Canovas D."/>
            <person name="Cerqueira G.C."/>
            <person name="Chen F."/>
            <person name="Chen W."/>
            <person name="Choi C."/>
            <person name="Clum A."/>
            <person name="Dos Santos R.A."/>
            <person name="Damasio A.R."/>
            <person name="Diallinas G."/>
            <person name="Emri T."/>
            <person name="Fekete E."/>
            <person name="Flipphi M."/>
            <person name="Freyberg S."/>
            <person name="Gallo A."/>
            <person name="Gournas C."/>
            <person name="Habgood R."/>
            <person name="Hainaut M."/>
            <person name="Harispe M.L."/>
            <person name="Henrissat B."/>
            <person name="Hilden K.S."/>
            <person name="Hope R."/>
            <person name="Hossain A."/>
            <person name="Karabika E."/>
            <person name="Karaffa L."/>
            <person name="Karanyi Z."/>
            <person name="Krasevec N."/>
            <person name="Kuo A."/>
            <person name="Kusch H."/>
            <person name="LaButti K."/>
            <person name="Lagendijk E.L."/>
            <person name="Lapidus A."/>
            <person name="Levasseur A."/>
            <person name="Lindquist E."/>
            <person name="Lipzen A."/>
            <person name="Logrieco A.F."/>
            <person name="MacCabe A."/>
            <person name="Maekelae M.R."/>
            <person name="Malavazi I."/>
            <person name="Melin P."/>
            <person name="Meyer V."/>
            <person name="Mielnichuk N."/>
            <person name="Miskei M."/>
            <person name="Molnar A.P."/>
            <person name="Mule G."/>
            <person name="Ngan C.Y."/>
            <person name="Orejas M."/>
            <person name="Orosz E."/>
            <person name="Ouedraogo J.P."/>
            <person name="Overkamp K.M."/>
            <person name="Park H.-S."/>
            <person name="Perrone G."/>
            <person name="Piumi F."/>
            <person name="Punt P.J."/>
            <person name="Ram A.F."/>
            <person name="Ramon A."/>
            <person name="Rauscher S."/>
            <person name="Record E."/>
            <person name="Riano-Pachon D.M."/>
            <person name="Robert V."/>
            <person name="Roehrig J."/>
            <person name="Ruller R."/>
            <person name="Salamov A."/>
            <person name="Salih N.S."/>
            <person name="Samson R.A."/>
            <person name="Sandor E."/>
            <person name="Sanguinetti M."/>
            <person name="Schuetze T."/>
            <person name="Sepcic K."/>
            <person name="Shelest E."/>
            <person name="Sherlock G."/>
            <person name="Sophianopoulou V."/>
            <person name="Squina F.M."/>
            <person name="Sun H."/>
            <person name="Susca A."/>
            <person name="Todd R.B."/>
            <person name="Tsang A."/>
            <person name="Unkles S.E."/>
            <person name="van de Wiele N."/>
            <person name="van Rossen-Uffink D."/>
            <person name="Oliveira J.V."/>
            <person name="Vesth T.C."/>
            <person name="Visser J."/>
            <person name="Yu J.-H."/>
            <person name="Zhou M."/>
            <person name="Andersen M.R."/>
            <person name="Archer D.B."/>
            <person name="Baker S.E."/>
            <person name="Benoit I."/>
            <person name="Brakhage A.A."/>
            <person name="Braus G.H."/>
            <person name="Fischer R."/>
            <person name="Frisvad J.C."/>
            <person name="Goldman G.H."/>
            <person name="Houbraken J."/>
            <person name="Oakley B."/>
            <person name="Pocsi I."/>
            <person name="Scazzocchio C."/>
            <person name="Seiboth B."/>
            <person name="vanKuyk P.A."/>
            <person name="Wortman J."/>
            <person name="Dyer P.S."/>
            <person name="Grigoriev I.V."/>
        </authorList>
    </citation>
    <scope>NUCLEOTIDE SEQUENCE [LARGE SCALE GENOMIC DNA]</scope>
    <source>
        <strain evidence="9">DTO 134E9</strain>
    </source>
</reference>
<dbReference type="GO" id="GO:0034599">
    <property type="term" value="P:cellular response to oxidative stress"/>
    <property type="evidence" value="ECO:0007669"/>
    <property type="project" value="InterPro"/>
</dbReference>
<gene>
    <name evidence="8" type="ORF">ASPWEDRAFT_175294</name>
</gene>
<dbReference type="Pfam" id="PF00881">
    <property type="entry name" value="Nitroreductase"/>
    <property type="match status" value="1"/>
</dbReference>
<dbReference type="STRING" id="1073089.A0A1L9RAT0"/>
<dbReference type="GO" id="GO:0016491">
    <property type="term" value="F:oxidoreductase activity"/>
    <property type="evidence" value="ECO:0007669"/>
    <property type="project" value="UniProtKB-KW"/>
</dbReference>
<evidence type="ECO:0000256" key="2">
    <source>
        <dbReference type="ARBA" id="ARBA00004496"/>
    </source>
</evidence>
<dbReference type="PANTHER" id="PTHR43035:SF1">
    <property type="entry name" value="FATTY ACID REPRESSION MUTANT PROTEIN 2-RELATED"/>
    <property type="match status" value="1"/>
</dbReference>
<keyword evidence="4" id="KW-0963">Cytoplasm</keyword>
<organism evidence="8 9">
    <name type="scientific">Aspergillus wentii DTO 134E9</name>
    <dbReference type="NCBI Taxonomy" id="1073089"/>
    <lineage>
        <taxon>Eukaryota</taxon>
        <taxon>Fungi</taxon>
        <taxon>Dikarya</taxon>
        <taxon>Ascomycota</taxon>
        <taxon>Pezizomycotina</taxon>
        <taxon>Eurotiomycetes</taxon>
        <taxon>Eurotiomycetidae</taxon>
        <taxon>Eurotiales</taxon>
        <taxon>Aspergillaceae</taxon>
        <taxon>Aspergillus</taxon>
        <taxon>Aspergillus subgen. Cremei</taxon>
    </lineage>
</organism>
<dbReference type="SUPFAM" id="SSF55469">
    <property type="entry name" value="FMN-dependent nitroreductase-like"/>
    <property type="match status" value="1"/>
</dbReference>
<dbReference type="GeneID" id="63747189"/>
<dbReference type="InterPro" id="IPR029479">
    <property type="entry name" value="Nitroreductase"/>
</dbReference>
<evidence type="ECO:0000256" key="4">
    <source>
        <dbReference type="ARBA" id="ARBA00022490"/>
    </source>
</evidence>
<proteinExistence type="inferred from homology"/>
<accession>A0A1L9RAT0</accession>
<dbReference type="OrthoDB" id="2138173at2759"/>
<keyword evidence="9" id="KW-1185">Reference proteome</keyword>
<evidence type="ECO:0000256" key="6">
    <source>
        <dbReference type="ARBA" id="ARBA00023242"/>
    </source>
</evidence>
<dbReference type="EMBL" id="KV878215">
    <property type="protein sequence ID" value="OJJ31983.1"/>
    <property type="molecule type" value="Genomic_DNA"/>
</dbReference>
<dbReference type="GO" id="GO:0005737">
    <property type="term" value="C:cytoplasm"/>
    <property type="evidence" value="ECO:0007669"/>
    <property type="project" value="UniProtKB-SubCell"/>
</dbReference>
<dbReference type="InterPro" id="IPR033877">
    <property type="entry name" value="Frm2/Hbn1"/>
</dbReference>
<dbReference type="Proteomes" id="UP000184383">
    <property type="component" value="Unassembled WGS sequence"/>
</dbReference>
<sequence>MPDSTGVLNALTNRRSHYGLTSKSPIPDTKIQSIIATILHRTPSAFNSQSTRIVVLLKHEHIKFWDVVKGVLYERLTGERFAHYAPKLDSFQAGYGTVLFYEDMPTINFMKGTFPTYAEHFDDWSEHTSGMHQLMVWMALEAEGFGANLQHYHPVVDERVAESFRIPGEWRLRAQLVFGMPGEGVELPVKEKKGIHETLRVVGGDL</sequence>
<comment type="subcellular location">
    <subcellularLocation>
        <location evidence="2">Cytoplasm</location>
    </subcellularLocation>
    <subcellularLocation>
        <location evidence="1">Nucleus</location>
    </subcellularLocation>
</comment>
<evidence type="ECO:0000256" key="5">
    <source>
        <dbReference type="ARBA" id="ARBA00023002"/>
    </source>
</evidence>
<keyword evidence="6" id="KW-0539">Nucleus</keyword>
<dbReference type="InterPro" id="IPR000415">
    <property type="entry name" value="Nitroreductase-like"/>
</dbReference>
<comment type="similarity">
    <text evidence="3">Belongs to the nitroreductase family.</text>
</comment>
<dbReference type="RefSeq" id="XP_040685660.1">
    <property type="nucleotide sequence ID" value="XM_040831341.1"/>
</dbReference>
<feature type="domain" description="Nitroreductase" evidence="7">
    <location>
        <begin position="12"/>
        <end position="179"/>
    </location>
</feature>
<dbReference type="VEuPathDB" id="FungiDB:ASPWEDRAFT_175294"/>
<dbReference type="AlphaFoldDB" id="A0A1L9RAT0"/>
<dbReference type="FunFam" id="3.40.109.10:FF:000001">
    <property type="entry name" value="Nitroreductase family"/>
    <property type="match status" value="1"/>
</dbReference>
<dbReference type="CDD" id="cd02140">
    <property type="entry name" value="Frm2-like"/>
    <property type="match status" value="1"/>
</dbReference>
<protein>
    <recommendedName>
        <fullName evidence="7">Nitroreductase domain-containing protein</fullName>
    </recommendedName>
</protein>
<dbReference type="Gene3D" id="3.40.109.10">
    <property type="entry name" value="NADH Oxidase"/>
    <property type="match status" value="1"/>
</dbReference>
<evidence type="ECO:0000259" key="7">
    <source>
        <dbReference type="Pfam" id="PF00881"/>
    </source>
</evidence>
<evidence type="ECO:0000313" key="9">
    <source>
        <dbReference type="Proteomes" id="UP000184383"/>
    </source>
</evidence>
<dbReference type="PANTHER" id="PTHR43035">
    <property type="entry name" value="FATTY ACID REPRESSION MUTANT PROTEIN 2-RELATED"/>
    <property type="match status" value="1"/>
</dbReference>
<evidence type="ECO:0000313" key="8">
    <source>
        <dbReference type="EMBL" id="OJJ31983.1"/>
    </source>
</evidence>
<dbReference type="GO" id="GO:0005634">
    <property type="term" value="C:nucleus"/>
    <property type="evidence" value="ECO:0007669"/>
    <property type="project" value="UniProtKB-SubCell"/>
</dbReference>
<evidence type="ECO:0000256" key="3">
    <source>
        <dbReference type="ARBA" id="ARBA00007118"/>
    </source>
</evidence>